<keyword evidence="14" id="KW-1185">Reference proteome</keyword>
<evidence type="ECO:0000256" key="9">
    <source>
        <dbReference type="RuleBase" id="RU365093"/>
    </source>
</evidence>
<evidence type="ECO:0000256" key="8">
    <source>
        <dbReference type="ARBA" id="ARBA00023136"/>
    </source>
</evidence>
<keyword evidence="10" id="KW-0175">Coiled coil</keyword>
<keyword evidence="4 9" id="KW-1003">Cell membrane</keyword>
<dbReference type="SUPFAM" id="SSF111369">
    <property type="entry name" value="HlyD-like secretion proteins"/>
    <property type="match status" value="1"/>
</dbReference>
<evidence type="ECO:0000256" key="7">
    <source>
        <dbReference type="ARBA" id="ARBA00022989"/>
    </source>
</evidence>
<sequence>MQQLVERSRSTALPPPVPLESLQKQLELSIKSPPVSRVVRTSLLAIGLTLVPFFAWGTLTVIERAVIAGGQLVPEGRRKTVNLAEAGILRRLLVQEGSLVAAGQPLLQLDVTQAEASADQAKAAFWGGRARATRLRAEQDELRELTFPANLLAAAAADPGIQVFVTAERSLFKARWDAYDSTAGVQERAISQLREQAAGARAQREGASLQVRTIREQIAGYNRLLTQGYASRFTVLNLQQSEAGFVASIGQALAQEGQLREGIIQAERQLAGLRLTRLSEIANDLQATETAIASAAQQLRAAQDILSRREVLAPEAGKVTNILAFTPGASIQPGQPVLDLVPQQDRLVAEGQVLPVDIEQVAVGQRVNIRLSSYRTRSVPLLHGHVTTVGADVQTSQSGEKYFLVRAEFDAAALADNPEVVPQAGMPTEIYILGEKRTPLSYLMGPLLRSARRAFRD</sequence>
<evidence type="ECO:0000256" key="6">
    <source>
        <dbReference type="ARBA" id="ARBA00022692"/>
    </source>
</evidence>
<dbReference type="InterPro" id="IPR050739">
    <property type="entry name" value="MFP"/>
</dbReference>
<evidence type="ECO:0000256" key="1">
    <source>
        <dbReference type="ARBA" id="ARBA00004377"/>
    </source>
</evidence>
<feature type="coiled-coil region" evidence="10">
    <location>
        <begin position="278"/>
        <end position="305"/>
    </location>
</feature>
<evidence type="ECO:0000259" key="11">
    <source>
        <dbReference type="Pfam" id="PF25994"/>
    </source>
</evidence>
<proteinExistence type="inferred from homology"/>
<evidence type="ECO:0000256" key="10">
    <source>
        <dbReference type="SAM" id="Coils"/>
    </source>
</evidence>
<dbReference type="PANTHER" id="PTHR30386">
    <property type="entry name" value="MEMBRANE FUSION SUBUNIT OF EMRAB-TOLC MULTIDRUG EFFLUX PUMP"/>
    <property type="match status" value="1"/>
</dbReference>
<comment type="similarity">
    <text evidence="2 9">Belongs to the membrane fusion protein (MFP) (TC 8.A.1) family.</text>
</comment>
<dbReference type="EMBL" id="JAUFPN010000152">
    <property type="protein sequence ID" value="MDN3565688.1"/>
    <property type="molecule type" value="Genomic_DNA"/>
</dbReference>
<dbReference type="Pfam" id="PF25994">
    <property type="entry name" value="HH_AprE"/>
    <property type="match status" value="1"/>
</dbReference>
<reference evidence="14" key="1">
    <citation type="journal article" date="2019" name="Int. J. Syst. Evol. Microbiol.">
        <title>The Global Catalogue of Microorganisms (GCM) 10K type strain sequencing project: providing services to taxonomists for standard genome sequencing and annotation.</title>
        <authorList>
            <consortium name="The Broad Institute Genomics Platform"/>
            <consortium name="The Broad Institute Genome Sequencing Center for Infectious Disease"/>
            <person name="Wu L."/>
            <person name="Ma J."/>
        </authorList>
    </citation>
    <scope>NUCLEOTIDE SEQUENCE [LARGE SCALE GENOMIC DNA]</scope>
    <source>
        <strain evidence="14">CECT 7131</strain>
    </source>
</reference>
<protein>
    <recommendedName>
        <fullName evidence="9">Membrane fusion protein (MFP) family protein</fullName>
    </recommendedName>
</protein>
<feature type="domain" description="AprE-like long alpha-helical hairpin" evidence="11">
    <location>
        <begin position="114"/>
        <end position="304"/>
    </location>
</feature>
<comment type="caution">
    <text evidence="13">The sequence shown here is derived from an EMBL/GenBank/DDBJ whole genome shotgun (WGS) entry which is preliminary data.</text>
</comment>
<keyword evidence="8" id="KW-0472">Membrane</keyword>
<dbReference type="Gene3D" id="2.40.50.100">
    <property type="match status" value="1"/>
</dbReference>
<organism evidence="13 14">
    <name type="scientific">Paeniroseomonas aquatica</name>
    <dbReference type="NCBI Taxonomy" id="373043"/>
    <lineage>
        <taxon>Bacteria</taxon>
        <taxon>Pseudomonadati</taxon>
        <taxon>Pseudomonadota</taxon>
        <taxon>Alphaproteobacteria</taxon>
        <taxon>Acetobacterales</taxon>
        <taxon>Acetobacteraceae</taxon>
        <taxon>Paeniroseomonas</taxon>
    </lineage>
</organism>
<dbReference type="InterPro" id="IPR058781">
    <property type="entry name" value="HH_AprE-like"/>
</dbReference>
<comment type="subcellular location">
    <subcellularLocation>
        <location evidence="1 9">Cell inner membrane</location>
        <topology evidence="1 9">Single-pass membrane protein</topology>
    </subcellularLocation>
</comment>
<dbReference type="PANTHER" id="PTHR30386:SF17">
    <property type="entry name" value="ALKALINE PROTEASE SECRETION PROTEIN APRE"/>
    <property type="match status" value="1"/>
</dbReference>
<evidence type="ECO:0000313" key="14">
    <source>
        <dbReference type="Proteomes" id="UP001529369"/>
    </source>
</evidence>
<evidence type="ECO:0000256" key="3">
    <source>
        <dbReference type="ARBA" id="ARBA00022448"/>
    </source>
</evidence>
<dbReference type="NCBIfam" id="TIGR01843">
    <property type="entry name" value="type_I_hlyD"/>
    <property type="match status" value="1"/>
</dbReference>
<name>A0ABT8A7A0_9PROT</name>
<dbReference type="Pfam" id="PF26002">
    <property type="entry name" value="Beta-barrel_AprE"/>
    <property type="match status" value="1"/>
</dbReference>
<evidence type="ECO:0000313" key="13">
    <source>
        <dbReference type="EMBL" id="MDN3565688.1"/>
    </source>
</evidence>
<dbReference type="Proteomes" id="UP001529369">
    <property type="component" value="Unassembled WGS sequence"/>
</dbReference>
<gene>
    <name evidence="13" type="ORF">QWZ14_15070</name>
</gene>
<accession>A0ABT8A7A0</accession>
<keyword evidence="6" id="KW-0812">Transmembrane</keyword>
<evidence type="ECO:0000256" key="2">
    <source>
        <dbReference type="ARBA" id="ARBA00009477"/>
    </source>
</evidence>
<keyword evidence="3 9" id="KW-0813">Transport</keyword>
<feature type="domain" description="AprE-like beta-barrel" evidence="12">
    <location>
        <begin position="347"/>
        <end position="433"/>
    </location>
</feature>
<dbReference type="InterPro" id="IPR058982">
    <property type="entry name" value="Beta-barrel_AprE"/>
</dbReference>
<keyword evidence="5 9" id="KW-0997">Cell inner membrane</keyword>
<evidence type="ECO:0000256" key="4">
    <source>
        <dbReference type="ARBA" id="ARBA00022475"/>
    </source>
</evidence>
<dbReference type="RefSeq" id="WP_290317542.1">
    <property type="nucleotide sequence ID" value="NZ_JAUFPN010000152.1"/>
</dbReference>
<evidence type="ECO:0000256" key="5">
    <source>
        <dbReference type="ARBA" id="ARBA00022519"/>
    </source>
</evidence>
<evidence type="ECO:0000259" key="12">
    <source>
        <dbReference type="Pfam" id="PF26002"/>
    </source>
</evidence>
<keyword evidence="7" id="KW-1133">Transmembrane helix</keyword>
<dbReference type="Gene3D" id="1.10.287.470">
    <property type="entry name" value="Helix hairpin bin"/>
    <property type="match status" value="1"/>
</dbReference>
<dbReference type="PRINTS" id="PR01490">
    <property type="entry name" value="RTXTOXIND"/>
</dbReference>
<dbReference type="Gene3D" id="2.40.30.170">
    <property type="match status" value="1"/>
</dbReference>
<dbReference type="InterPro" id="IPR010129">
    <property type="entry name" value="T1SS_HlyD"/>
</dbReference>